<sequence>MHYRNASLAAALWASLACSQAAKSQTLPATPPLDSLRAQAKRSAAAKSYPEAAARYQRLAGAEPHRLARASALYNAACYYALAGQPQPALQQLAAAQQAGFNQAEHVRKDADLASLRTTSGFAKIVKRMDQATAREADPRKVRLVTSDIDNFWRAYDLAARDTAQRHAIFQREYFDKASVGLEDYFDRKIHSVARFVRNLDQKPNFYRSIRPTTQQIAGFKPQMQANFRKIKELYPAARFPDVYFVIGRFSSAGTVSPNGLLLGADQLSNGPGVPLDELSVRGRAILSPVALVPVIVAHEHIHYIQKDSPDLTLLRGAINEGMADFLAEVVTGTNPNARIHAYGNAHEAEIWADFKKEMTSTNWNNWIGNGGQETAAKPADLGYYVGYRICQAYYAKAADKKQAIQEILNIGSYPEFLEKSGYEKGLAAR</sequence>
<dbReference type="Pfam" id="PF25594">
    <property type="entry name" value="GldB_lipo"/>
    <property type="match status" value="1"/>
</dbReference>
<dbReference type="PROSITE" id="PS51257">
    <property type="entry name" value="PROKAR_LIPOPROTEIN"/>
    <property type="match status" value="1"/>
</dbReference>
<accession>A0A7L5A1R8</accession>
<dbReference type="NCBIfam" id="NF047558">
    <property type="entry name" value="TPR_END_plus"/>
    <property type="match status" value="1"/>
</dbReference>
<dbReference type="InterPro" id="IPR019853">
    <property type="entry name" value="GldB-like"/>
</dbReference>
<name>A0A7L5A1R8_9BACT</name>
<evidence type="ECO:0008006" key="3">
    <source>
        <dbReference type="Google" id="ProtNLM"/>
    </source>
</evidence>
<reference evidence="1 2" key="1">
    <citation type="submission" date="2019-09" db="EMBL/GenBank/DDBJ databases">
        <title>Genome sequence of Hymenobacter sp. M3.</title>
        <authorList>
            <person name="Srinivasan S."/>
        </authorList>
    </citation>
    <scope>NUCLEOTIDE SEQUENCE [LARGE SCALE GENOMIC DNA]</scope>
    <source>
        <strain evidence="1 2">M3</strain>
    </source>
</reference>
<proteinExistence type="predicted"/>
<organism evidence="1 2">
    <name type="scientific">Hymenobacter busanensis</name>
    <dbReference type="NCBI Taxonomy" id="2607656"/>
    <lineage>
        <taxon>Bacteria</taxon>
        <taxon>Pseudomonadati</taxon>
        <taxon>Bacteroidota</taxon>
        <taxon>Cytophagia</taxon>
        <taxon>Cytophagales</taxon>
        <taxon>Hymenobacteraceae</taxon>
        <taxon>Hymenobacter</taxon>
    </lineage>
</organism>
<evidence type="ECO:0000313" key="1">
    <source>
        <dbReference type="EMBL" id="KAA9338347.1"/>
    </source>
</evidence>
<dbReference type="Proteomes" id="UP000326380">
    <property type="component" value="Unassembled WGS sequence"/>
</dbReference>
<gene>
    <name evidence="1" type="ORF">F0P96_05800</name>
</gene>
<dbReference type="AlphaFoldDB" id="A0A7L5A1R8"/>
<comment type="caution">
    <text evidence="1">The sequence shown here is derived from an EMBL/GenBank/DDBJ whole genome shotgun (WGS) entry which is preliminary data.</text>
</comment>
<dbReference type="EMBL" id="VTWU01000002">
    <property type="protein sequence ID" value="KAA9338347.1"/>
    <property type="molecule type" value="Genomic_DNA"/>
</dbReference>
<dbReference type="RefSeq" id="WP_151077871.1">
    <property type="nucleotide sequence ID" value="NZ_CP047647.1"/>
</dbReference>
<evidence type="ECO:0000313" key="2">
    <source>
        <dbReference type="Proteomes" id="UP000326380"/>
    </source>
</evidence>
<protein>
    <recommendedName>
        <fullName evidence="3">DUF2268 domain-containing protein</fullName>
    </recommendedName>
</protein>
<keyword evidence="2" id="KW-1185">Reference proteome</keyword>